<proteinExistence type="predicted"/>
<keyword evidence="3" id="KW-1133">Transmembrane helix</keyword>
<evidence type="ECO:0000256" key="2">
    <source>
        <dbReference type="ARBA" id="ARBA00022692"/>
    </source>
</evidence>
<feature type="domain" description="LcnD-like C-terminal" evidence="5">
    <location>
        <begin position="5"/>
        <end position="76"/>
    </location>
</feature>
<dbReference type="Pfam" id="PF25940">
    <property type="entry name" value="LcnD_C"/>
    <property type="match status" value="1"/>
</dbReference>
<accession>G5JP86</accession>
<dbReference type="AlphaFoldDB" id="G5JP86"/>
<dbReference type="EMBL" id="AEUV02000002">
    <property type="protein sequence ID" value="EHI75069.1"/>
    <property type="molecule type" value="Genomic_DNA"/>
</dbReference>
<protein>
    <recommendedName>
        <fullName evidence="5">LcnD-like C-terminal domain-containing protein</fullName>
    </recommendedName>
</protein>
<evidence type="ECO:0000256" key="4">
    <source>
        <dbReference type="ARBA" id="ARBA00023136"/>
    </source>
</evidence>
<reference evidence="6" key="1">
    <citation type="submission" date="2011-07" db="EMBL/GenBank/DDBJ databases">
        <authorList>
            <person name="Stanhope M.J."/>
            <person name="Durkin A.S."/>
            <person name="Hostetler J."/>
            <person name="Kim M."/>
            <person name="Radune D."/>
            <person name="Singh I."/>
            <person name="Town C.D."/>
        </authorList>
    </citation>
    <scope>NUCLEOTIDE SEQUENCE [LARGE SCALE GENOMIC DNA]</scope>
    <source>
        <strain evidence="6">HS-6</strain>
    </source>
</reference>
<sequence>MWSQWKKDKRHGLTVEKKGNDKMMIEGKITKVASSATSTKKGNLFKVTAKAKLSKKDSKLVKYGMTGKTVTVIDKKTYFDYFKDKLLHKMEN</sequence>
<dbReference type="InterPro" id="IPR058795">
    <property type="entry name" value="LcnD_C"/>
</dbReference>
<gene>
    <name evidence="6" type="ORF">STRCR_0320</name>
</gene>
<evidence type="ECO:0000313" key="7">
    <source>
        <dbReference type="Proteomes" id="UP000004322"/>
    </source>
</evidence>
<evidence type="ECO:0000256" key="3">
    <source>
        <dbReference type="ARBA" id="ARBA00022989"/>
    </source>
</evidence>
<keyword evidence="4" id="KW-0472">Membrane</keyword>
<organism evidence="6 7">
    <name type="scientific">Streptococcus criceti HS-6</name>
    <dbReference type="NCBI Taxonomy" id="873449"/>
    <lineage>
        <taxon>Bacteria</taxon>
        <taxon>Bacillati</taxon>
        <taxon>Bacillota</taxon>
        <taxon>Bacilli</taxon>
        <taxon>Lactobacillales</taxon>
        <taxon>Streptococcaceae</taxon>
        <taxon>Streptococcus</taxon>
    </lineage>
</organism>
<keyword evidence="2" id="KW-0812">Transmembrane</keyword>
<dbReference type="STRING" id="873449.STRCR_0320"/>
<name>G5JP86_STRCG</name>
<dbReference type="eggNOG" id="COG0845">
    <property type="taxonomic scope" value="Bacteria"/>
</dbReference>
<evidence type="ECO:0000313" key="6">
    <source>
        <dbReference type="EMBL" id="EHI75069.1"/>
    </source>
</evidence>
<keyword evidence="7" id="KW-1185">Reference proteome</keyword>
<comment type="subcellular location">
    <subcellularLocation>
        <location evidence="1">Membrane</location>
    </subcellularLocation>
</comment>
<comment type="caution">
    <text evidence="6">The sequence shown here is derived from an EMBL/GenBank/DDBJ whole genome shotgun (WGS) entry which is preliminary data.</text>
</comment>
<evidence type="ECO:0000256" key="1">
    <source>
        <dbReference type="ARBA" id="ARBA00004370"/>
    </source>
</evidence>
<evidence type="ECO:0000259" key="5">
    <source>
        <dbReference type="Pfam" id="PF25940"/>
    </source>
</evidence>
<dbReference type="Proteomes" id="UP000004322">
    <property type="component" value="Unassembled WGS sequence"/>
</dbReference>